<dbReference type="PROSITE" id="PS51257">
    <property type="entry name" value="PROKAR_LIPOPROTEIN"/>
    <property type="match status" value="1"/>
</dbReference>
<dbReference type="InterPro" id="IPR033985">
    <property type="entry name" value="SusD-like_N"/>
</dbReference>
<sequence length="531" mass="59182">MKKYITLLIVVLFGLISCEDFLVEEPQGEPTNANFWKTEADVISATTALYIFNDFQGIYGRGMNLYSLVASDDFIVGKPKGQIEEIKDFITSGNGSYTRDIWPMHFIVIKRANDIIRNVPDLEINADVKNFALGEAYFMRGLAYFQLSLLYGDNNSGGIPIVDETIVEDFFIERPASVSTSYEFAAESFTKAAALLPYFDASNNDRLGRPHKNAALGYLARVHLHNAEFNADSWDSVITACDQVINSNKNSLELNFKDAFKIANNWGSEYLWSVPSNTIGGSMFAGSALENRGWGKYNGWGYFAPTLELYESYEVGDARRDATLLAFGDEFEYFGSTRKYASANSLTGIQLKKYLEPFGYANAVQLNPNGDHPSTNLNLPLLRYSHILLMKAEALIAKNGAGSGDLEINLVRARAGLVAKTGATLEDLKSERRAEFAGELFGRYEDLCRWGDAAKIKGALHGKRHLGVVFDTAEGDNKGFPVLSTDFTQVFPTSEVWRQRDNFILETHRVWPIPANAIDTSRETLSQNMGW</sequence>
<dbReference type="Gene3D" id="1.25.40.390">
    <property type="match status" value="1"/>
</dbReference>
<dbReference type="GO" id="GO:0009279">
    <property type="term" value="C:cell outer membrane"/>
    <property type="evidence" value="ECO:0007669"/>
    <property type="project" value="UniProtKB-SubCell"/>
</dbReference>
<evidence type="ECO:0000256" key="1">
    <source>
        <dbReference type="ARBA" id="ARBA00004442"/>
    </source>
</evidence>
<dbReference type="Pfam" id="PF07980">
    <property type="entry name" value="SusD_RagB"/>
    <property type="match status" value="1"/>
</dbReference>
<organism evidence="8 9">
    <name type="scientific">Polaribacter filamentus</name>
    <dbReference type="NCBI Taxonomy" id="53483"/>
    <lineage>
        <taxon>Bacteria</taxon>
        <taxon>Pseudomonadati</taxon>
        <taxon>Bacteroidota</taxon>
        <taxon>Flavobacteriia</taxon>
        <taxon>Flavobacteriales</taxon>
        <taxon>Flavobacteriaceae</taxon>
    </lineage>
</organism>
<reference evidence="8 9" key="1">
    <citation type="submission" date="2016-11" db="EMBL/GenBank/DDBJ databases">
        <title>Trade-off between light-utilization and light-protection in marine flavobacteria.</title>
        <authorList>
            <person name="Kumagai Y."/>
        </authorList>
    </citation>
    <scope>NUCLEOTIDE SEQUENCE [LARGE SCALE GENOMIC DNA]</scope>
    <source>
        <strain evidence="8 9">ATCC 700397</strain>
    </source>
</reference>
<feature type="domain" description="RagB/SusD" evidence="6">
    <location>
        <begin position="295"/>
        <end position="531"/>
    </location>
</feature>
<evidence type="ECO:0000256" key="3">
    <source>
        <dbReference type="ARBA" id="ARBA00022729"/>
    </source>
</evidence>
<keyword evidence="4" id="KW-0472">Membrane</keyword>
<evidence type="ECO:0000259" key="6">
    <source>
        <dbReference type="Pfam" id="PF07980"/>
    </source>
</evidence>
<evidence type="ECO:0000313" key="9">
    <source>
        <dbReference type="Proteomes" id="UP000239522"/>
    </source>
</evidence>
<keyword evidence="3" id="KW-0732">Signal</keyword>
<evidence type="ECO:0000259" key="7">
    <source>
        <dbReference type="Pfam" id="PF14322"/>
    </source>
</evidence>
<comment type="caution">
    <text evidence="8">The sequence shown here is derived from an EMBL/GenBank/DDBJ whole genome shotgun (WGS) entry which is preliminary data.</text>
</comment>
<dbReference type="OrthoDB" id="5694214at2"/>
<dbReference type="Proteomes" id="UP000239522">
    <property type="component" value="Unassembled WGS sequence"/>
</dbReference>
<proteinExistence type="inferred from homology"/>
<evidence type="ECO:0000313" key="8">
    <source>
        <dbReference type="EMBL" id="PQB03206.1"/>
    </source>
</evidence>
<dbReference type="InterPro" id="IPR012944">
    <property type="entry name" value="SusD_RagB_dom"/>
</dbReference>
<dbReference type="SUPFAM" id="SSF48452">
    <property type="entry name" value="TPR-like"/>
    <property type="match status" value="1"/>
</dbReference>
<accession>A0A2S7KKQ5</accession>
<dbReference type="EMBL" id="MQUA01000014">
    <property type="protein sequence ID" value="PQB03206.1"/>
    <property type="molecule type" value="Genomic_DNA"/>
</dbReference>
<name>A0A2S7KKQ5_9FLAO</name>
<dbReference type="Pfam" id="PF14322">
    <property type="entry name" value="SusD-like_3"/>
    <property type="match status" value="1"/>
</dbReference>
<evidence type="ECO:0000256" key="2">
    <source>
        <dbReference type="ARBA" id="ARBA00006275"/>
    </source>
</evidence>
<comment type="similarity">
    <text evidence="2">Belongs to the SusD family.</text>
</comment>
<keyword evidence="5" id="KW-0998">Cell outer membrane</keyword>
<feature type="domain" description="SusD-like N-terminal" evidence="7">
    <location>
        <begin position="67"/>
        <end position="224"/>
    </location>
</feature>
<protein>
    <submittedName>
        <fullName evidence="8">RagB/SusD family nutrient uptake outer membrane protein</fullName>
    </submittedName>
</protein>
<dbReference type="InterPro" id="IPR011990">
    <property type="entry name" value="TPR-like_helical_dom_sf"/>
</dbReference>
<keyword evidence="9" id="KW-1185">Reference proteome</keyword>
<comment type="subcellular location">
    <subcellularLocation>
        <location evidence="1">Cell outer membrane</location>
    </subcellularLocation>
</comment>
<evidence type="ECO:0000256" key="4">
    <source>
        <dbReference type="ARBA" id="ARBA00023136"/>
    </source>
</evidence>
<gene>
    <name evidence="8" type="ORF">BST83_18015</name>
</gene>
<dbReference type="RefSeq" id="WP_104811142.1">
    <property type="nucleotide sequence ID" value="NZ_MQUA01000014.1"/>
</dbReference>
<evidence type="ECO:0000256" key="5">
    <source>
        <dbReference type="ARBA" id="ARBA00023237"/>
    </source>
</evidence>
<dbReference type="AlphaFoldDB" id="A0A2S7KKQ5"/>